<feature type="compositionally biased region" description="Low complexity" evidence="1">
    <location>
        <begin position="251"/>
        <end position="273"/>
    </location>
</feature>
<dbReference type="Proteomes" id="UP001500909">
    <property type="component" value="Unassembled WGS sequence"/>
</dbReference>
<evidence type="ECO:0000313" key="2">
    <source>
        <dbReference type="EMBL" id="GAA0494143.1"/>
    </source>
</evidence>
<feature type="compositionally biased region" description="Polar residues" evidence="1">
    <location>
        <begin position="411"/>
        <end position="432"/>
    </location>
</feature>
<sequence length="432" mass="45262">MGRAARELELKTGEFELAVQLDEVSTVPPGPGAAPGRRRVPASEVARLQGERGFPDALRERIRVVGATEGAELMGIAPGRFLRLARAGCFGPVRFYVNRYGAIVWQYLAAELSAFAGKECGLIHGPTPPPMRAMLSSGQDWRGRLWRSRRVAQLVTDADGAWAVSAAIAAVLPPEELASLVRDPAERVWLRKLRPCLSSAGANTTRSREAVERVETAEEFDEVMWYRISLSRQLDAARLEHPAPAMRLSGARAGAEGAAAPADATDSADGSGSVEPGELAQTGANFAVGKEFADTGSPVKTKAFAAARVPANAKAPTKVKAPVGTDGSAEAEAEAEARAQAPAVSGDTRGLPAPAAVPSPRARLIRARTGPGAATASRARPRAAATGGGTARPGAFLTRRARASAGRARPQSPSFRKSPSWTTDTSSLPSRS</sequence>
<dbReference type="InterPro" id="IPR045652">
    <property type="entry name" value="DUF6397"/>
</dbReference>
<gene>
    <name evidence="2" type="ORF">GCM10010361_69290</name>
</gene>
<reference evidence="3" key="1">
    <citation type="journal article" date="2019" name="Int. J. Syst. Evol. Microbiol.">
        <title>The Global Catalogue of Microorganisms (GCM) 10K type strain sequencing project: providing services to taxonomists for standard genome sequencing and annotation.</title>
        <authorList>
            <consortium name="The Broad Institute Genomics Platform"/>
            <consortium name="The Broad Institute Genome Sequencing Center for Infectious Disease"/>
            <person name="Wu L."/>
            <person name="Ma J."/>
        </authorList>
    </citation>
    <scope>NUCLEOTIDE SEQUENCE [LARGE SCALE GENOMIC DNA]</scope>
    <source>
        <strain evidence="3">JCM 4805</strain>
    </source>
</reference>
<accession>A0ABP3LAD9</accession>
<keyword evidence="3" id="KW-1185">Reference proteome</keyword>
<protein>
    <submittedName>
        <fullName evidence="2">Uncharacterized protein</fullName>
    </submittedName>
</protein>
<proteinExistence type="predicted"/>
<feature type="compositionally biased region" description="Low complexity" evidence="1">
    <location>
        <begin position="352"/>
        <end position="385"/>
    </location>
</feature>
<comment type="caution">
    <text evidence="2">The sequence shown here is derived from an EMBL/GenBank/DDBJ whole genome shotgun (WGS) entry which is preliminary data.</text>
</comment>
<dbReference type="EMBL" id="BAAABY010000054">
    <property type="protein sequence ID" value="GAA0494143.1"/>
    <property type="molecule type" value="Genomic_DNA"/>
</dbReference>
<evidence type="ECO:0000313" key="3">
    <source>
        <dbReference type="Proteomes" id="UP001500909"/>
    </source>
</evidence>
<name>A0ABP3LAD9_9ACTN</name>
<organism evidence="2 3">
    <name type="scientific">Streptomyces olivaceiscleroticus</name>
    <dbReference type="NCBI Taxonomy" id="68245"/>
    <lineage>
        <taxon>Bacteria</taxon>
        <taxon>Bacillati</taxon>
        <taxon>Actinomycetota</taxon>
        <taxon>Actinomycetes</taxon>
        <taxon>Kitasatosporales</taxon>
        <taxon>Streptomycetaceae</taxon>
        <taxon>Streptomyces</taxon>
    </lineage>
</organism>
<dbReference type="Pfam" id="PF19934">
    <property type="entry name" value="DUF6397"/>
    <property type="match status" value="1"/>
</dbReference>
<feature type="region of interest" description="Disordered" evidence="1">
    <location>
        <begin position="251"/>
        <end position="278"/>
    </location>
</feature>
<evidence type="ECO:0000256" key="1">
    <source>
        <dbReference type="SAM" id="MobiDB-lite"/>
    </source>
</evidence>
<feature type="region of interest" description="Disordered" evidence="1">
    <location>
        <begin position="314"/>
        <end position="432"/>
    </location>
</feature>